<sequence>MPLLLSAFKNGSAVVSGKFINNCNDLDHIYDVKLLDDLSSVRNNLLEIGESLEIIYPQNPGTYT</sequence>
<protein>
    <submittedName>
        <fullName evidence="1">Uncharacterized protein</fullName>
    </submittedName>
</protein>
<dbReference type="AlphaFoldDB" id="A0A098VR30"/>
<dbReference type="EMBL" id="JMKJ01000271">
    <property type="protein sequence ID" value="KGG51482.1"/>
    <property type="molecule type" value="Genomic_DNA"/>
</dbReference>
<organism evidence="1 2">
    <name type="scientific">Mitosporidium daphniae</name>
    <dbReference type="NCBI Taxonomy" id="1485682"/>
    <lineage>
        <taxon>Eukaryota</taxon>
        <taxon>Fungi</taxon>
        <taxon>Fungi incertae sedis</taxon>
        <taxon>Microsporidia</taxon>
        <taxon>Mitosporidium</taxon>
    </lineage>
</organism>
<evidence type="ECO:0000313" key="2">
    <source>
        <dbReference type="Proteomes" id="UP000029725"/>
    </source>
</evidence>
<dbReference type="Proteomes" id="UP000029725">
    <property type="component" value="Unassembled WGS sequence"/>
</dbReference>
<dbReference type="GeneID" id="25259632"/>
<comment type="caution">
    <text evidence="1">The sequence shown here is derived from an EMBL/GenBank/DDBJ whole genome shotgun (WGS) entry which is preliminary data.</text>
</comment>
<proteinExistence type="predicted"/>
<accession>A0A098VR30</accession>
<dbReference type="VEuPathDB" id="MicrosporidiaDB:DI09_344p10"/>
<reference evidence="1 2" key="1">
    <citation type="submission" date="2014-04" db="EMBL/GenBank/DDBJ databases">
        <title>A new species of microsporidia sheds light on the evolution of extreme parasitism.</title>
        <authorList>
            <person name="Haag K.L."/>
            <person name="James T.Y."/>
            <person name="Larsson R."/>
            <person name="Schaer T.M."/>
            <person name="Refardt D."/>
            <person name="Pombert J.-F."/>
            <person name="Ebert D."/>
        </authorList>
    </citation>
    <scope>NUCLEOTIDE SEQUENCE [LARGE SCALE GENOMIC DNA]</scope>
    <source>
        <strain evidence="1 2">UGP3</strain>
        <tissue evidence="1">Spores</tissue>
    </source>
</reference>
<gene>
    <name evidence="1" type="ORF">DI09_344p10</name>
</gene>
<name>A0A098VR30_9MICR</name>
<keyword evidence="2" id="KW-1185">Reference proteome</keyword>
<dbReference type="HOGENOM" id="CLU_2868152_0_0_1"/>
<dbReference type="RefSeq" id="XP_013237918.1">
    <property type="nucleotide sequence ID" value="XM_013382464.1"/>
</dbReference>
<evidence type="ECO:0000313" key="1">
    <source>
        <dbReference type="EMBL" id="KGG51482.1"/>
    </source>
</evidence>